<feature type="region of interest" description="Disordered" evidence="1">
    <location>
        <begin position="763"/>
        <end position="792"/>
    </location>
</feature>
<feature type="region of interest" description="Disordered" evidence="1">
    <location>
        <begin position="1001"/>
        <end position="1026"/>
    </location>
</feature>
<organism evidence="2 3">
    <name type="scientific">Sphagnurus paluster</name>
    <dbReference type="NCBI Taxonomy" id="117069"/>
    <lineage>
        <taxon>Eukaryota</taxon>
        <taxon>Fungi</taxon>
        <taxon>Dikarya</taxon>
        <taxon>Basidiomycota</taxon>
        <taxon>Agaricomycotina</taxon>
        <taxon>Agaricomycetes</taxon>
        <taxon>Agaricomycetidae</taxon>
        <taxon>Agaricales</taxon>
        <taxon>Tricholomatineae</taxon>
        <taxon>Lyophyllaceae</taxon>
        <taxon>Sphagnurus</taxon>
    </lineage>
</organism>
<feature type="region of interest" description="Disordered" evidence="1">
    <location>
        <begin position="1158"/>
        <end position="1212"/>
    </location>
</feature>
<name>A0A9P7GNI1_9AGAR</name>
<accession>A0A9P7GNI1</accession>
<feature type="compositionally biased region" description="Acidic residues" evidence="1">
    <location>
        <begin position="1002"/>
        <end position="1012"/>
    </location>
</feature>
<dbReference type="Gene3D" id="1.10.510.10">
    <property type="entry name" value="Transferase(Phosphotransferase) domain 1"/>
    <property type="match status" value="1"/>
</dbReference>
<evidence type="ECO:0000313" key="2">
    <source>
        <dbReference type="EMBL" id="KAG5651768.1"/>
    </source>
</evidence>
<gene>
    <name evidence="2" type="ORF">H0H81_007521</name>
</gene>
<proteinExistence type="predicted"/>
<dbReference type="GO" id="GO:0006361">
    <property type="term" value="P:transcription initiation at RNA polymerase I promoter"/>
    <property type="evidence" value="ECO:0007669"/>
    <property type="project" value="TreeGrafter"/>
</dbReference>
<comment type="caution">
    <text evidence="2">The sequence shown here is derived from an EMBL/GenBank/DDBJ whole genome shotgun (WGS) entry which is preliminary data.</text>
</comment>
<reference evidence="2" key="2">
    <citation type="submission" date="2021-10" db="EMBL/GenBank/DDBJ databases">
        <title>Phylogenomics reveals ancestral predisposition of the termite-cultivated fungus Termitomyces towards a domesticated lifestyle.</title>
        <authorList>
            <person name="Auxier B."/>
            <person name="Grum-Grzhimaylo A."/>
            <person name="Cardenas M.E."/>
            <person name="Lodge J.D."/>
            <person name="Laessoe T."/>
            <person name="Pedersen O."/>
            <person name="Smith M.E."/>
            <person name="Kuyper T.W."/>
            <person name="Franco-Molano E.A."/>
            <person name="Baroni T.J."/>
            <person name="Aanen D.K."/>
        </authorList>
    </citation>
    <scope>NUCLEOTIDE SEQUENCE</scope>
    <source>
        <strain evidence="2">D49</strain>
    </source>
</reference>
<dbReference type="Proteomes" id="UP000717328">
    <property type="component" value="Unassembled WGS sequence"/>
</dbReference>
<evidence type="ECO:0000313" key="3">
    <source>
        <dbReference type="Proteomes" id="UP000717328"/>
    </source>
</evidence>
<evidence type="ECO:0000256" key="1">
    <source>
        <dbReference type="SAM" id="MobiDB-lite"/>
    </source>
</evidence>
<feature type="region of interest" description="Disordered" evidence="1">
    <location>
        <begin position="818"/>
        <end position="905"/>
    </location>
</feature>
<dbReference type="EMBL" id="JABCKI010000200">
    <property type="protein sequence ID" value="KAG5651768.1"/>
    <property type="molecule type" value="Genomic_DNA"/>
</dbReference>
<feature type="compositionally biased region" description="Pro residues" evidence="1">
    <location>
        <begin position="781"/>
        <end position="792"/>
    </location>
</feature>
<feature type="compositionally biased region" description="Acidic residues" evidence="1">
    <location>
        <begin position="1175"/>
        <end position="1202"/>
    </location>
</feature>
<feature type="compositionally biased region" description="Pro residues" evidence="1">
    <location>
        <begin position="838"/>
        <end position="860"/>
    </location>
</feature>
<evidence type="ECO:0008006" key="4">
    <source>
        <dbReference type="Google" id="ProtNLM"/>
    </source>
</evidence>
<feature type="region of interest" description="Disordered" evidence="1">
    <location>
        <begin position="1289"/>
        <end position="1312"/>
    </location>
</feature>
<dbReference type="PANTHER" id="PTHR28079">
    <property type="entry name" value="RNA POLYMERASE I-SPECIFIC TRANSCRIPTION INITIATION FACTOR RRN5"/>
    <property type="match status" value="1"/>
</dbReference>
<dbReference type="SUPFAM" id="SSF56112">
    <property type="entry name" value="Protein kinase-like (PK-like)"/>
    <property type="match status" value="1"/>
</dbReference>
<dbReference type="InterPro" id="IPR039601">
    <property type="entry name" value="Rrn5"/>
</dbReference>
<reference evidence="2" key="1">
    <citation type="submission" date="2021-02" db="EMBL/GenBank/DDBJ databases">
        <authorList>
            <person name="Nieuwenhuis M."/>
            <person name="Van De Peppel L.J.J."/>
        </authorList>
    </citation>
    <scope>NUCLEOTIDE SEQUENCE</scope>
    <source>
        <strain evidence="2">D49</strain>
    </source>
</reference>
<sequence length="1312" mass="147767">MWLYALGKFITITSEFQLGHGSEFNLQSDQKPAQDPNPIKISWLFLDELRPNAIPTLITIPYDLFHGPVQYCQELFAAEIRKEQKFQADVDSIRFWRPKNPITTQEVCERGWRENFLRNWDDLTITISFTYELSYILAGDLDPHQLYILVKADRVTEVAQAPEEAHDTVASLPEVQHTGYIRAQRFIDKAPSIGAKSSEYAKTQRITDQAVYDGRHELYGGSTLGPPIQIFHPIFEAFIRRLENPQSYTGEFLALVQKFMEKTSGIYPDEKERAWNCTESLTDIIGYDAHLADHYTSADGVFTIEVNGTCIHVLMIELKQELGQSACDPVIQVWFERKAILEGTGSFLAKTREKKPRDIVIKFVTRYGAAVHGFLAENDYAPRLLYYGPVPETGTILENIPLPKTEGAIKRRLLPMMNMVAMEYIEPSEPPTDRKDARRQIEDVLKLLHGKGYVFGDLREPNVLFDQTKKLKLIDFDWAGRYVDPLPSNSSVDLEYAHYPPRLSTSIKWAEGVKDFAPILPQHDVPANFSLANVRRWTGSTCAHTMSDEDSSAEPENSPDATYHSRFRQHLADVQAHLAGREGQVLLPSYIPPTGYWTPLEKDTFFHSLSIYSRLRPDLVAARIGTKTVVDVCAYIDALDDALVQKRHLLQPRSDIECSMEVSEAWALREEQLAEDLICAEPEWEEKILQFQREEEVERKKHASGGDVALEGNWEDDRRRHWSQEDTLGQLDGHQLRVMESILKESEMGEMDVEEAPFDHQQASGLVPSHSHCPQAEVPHAPVPVPTPPDRTPPAAVVNDGLIDPILLRLSGLPIPEQSQHDLASQTQTQSERCYQHEPPPLSLPPPIVTQTLPPKPHIPPASLSSRSTPVPILSQPTSSYTHTHARSPSPSVDRDATVDPSDLSPVSRRRFQKRLYMRRKRAEQRGEEPVAVVAKLRPGRKTKEPKTLAKSSRKKGENTQVEPESLPVEATRVASGPEDDPMDVDVDKVPVKALDVKQVEEVEEEKEDIDDKNDGTRRRRSKGGMTKHYKIKKEFAAKGISADTLINRDLGLFHLSTLSRLMKLYKSGYDSRDSDAAGAISADTIRLMTAIAVEFTTEVVHRTIISREQENHMKSGTKVYGPVREEILVANVDHVLEMMGMQGLTKEKYFAQLLEEDSPDTPEAERDEQLPGSEENDEHEDEGAGDDETDVDDDDDDEDEGSPLSKKPQVFPVLLPLHRETHPPFVHLPKSLTSGGSSVLAIVAPADELLMSADTDEEDLLEELEEEMDIDEADEKLAARFEAGLWKEFGKGSEREQEQEPLGASDDAGDL</sequence>
<feature type="compositionally biased region" description="Polar residues" evidence="1">
    <location>
        <begin position="818"/>
        <end position="833"/>
    </location>
</feature>
<dbReference type="InterPro" id="IPR011009">
    <property type="entry name" value="Kinase-like_dom_sf"/>
</dbReference>
<dbReference type="GO" id="GO:0000500">
    <property type="term" value="C:RNA polymerase I upstream activating factor complex"/>
    <property type="evidence" value="ECO:0007669"/>
    <property type="project" value="InterPro"/>
</dbReference>
<dbReference type="PANTHER" id="PTHR28079:SF1">
    <property type="entry name" value="RNA POLYMERASE I-SPECIFIC TRANSCRIPTION INITIATION FACTOR RRN5"/>
    <property type="match status" value="1"/>
</dbReference>
<dbReference type="GO" id="GO:0042790">
    <property type="term" value="P:nucleolar large rRNA transcription by RNA polymerase I"/>
    <property type="evidence" value="ECO:0007669"/>
    <property type="project" value="InterPro"/>
</dbReference>
<feature type="compositionally biased region" description="Polar residues" evidence="1">
    <location>
        <begin position="863"/>
        <end position="891"/>
    </location>
</feature>
<feature type="compositionally biased region" description="Basic and acidic residues" evidence="1">
    <location>
        <begin position="1289"/>
        <end position="1299"/>
    </location>
</feature>
<keyword evidence="3" id="KW-1185">Reference proteome</keyword>
<protein>
    <recommendedName>
        <fullName evidence="4">Protein kinase domain-containing protein</fullName>
    </recommendedName>
</protein>
<feature type="region of interest" description="Disordered" evidence="1">
    <location>
        <begin position="939"/>
        <end position="966"/>
    </location>
</feature>
<dbReference type="GO" id="GO:0000182">
    <property type="term" value="F:rDNA binding"/>
    <property type="evidence" value="ECO:0007669"/>
    <property type="project" value="TreeGrafter"/>
</dbReference>
<dbReference type="GO" id="GO:0001181">
    <property type="term" value="F:RNA polymerase I general transcription initiation factor activity"/>
    <property type="evidence" value="ECO:0007669"/>
    <property type="project" value="TreeGrafter"/>
</dbReference>
<dbReference type="OrthoDB" id="2240312at2759"/>